<name>G9X3K3_9FIRM</name>
<proteinExistence type="predicted"/>
<dbReference type="InterPro" id="IPR036178">
    <property type="entry name" value="Formintransfe-cycloase-like_sf"/>
</dbReference>
<organism evidence="2 3">
    <name type="scientific">Peptoanaerobacter stomatis</name>
    <dbReference type="NCBI Taxonomy" id="796937"/>
    <lineage>
        <taxon>Bacteria</taxon>
        <taxon>Bacillati</taxon>
        <taxon>Bacillota</taxon>
        <taxon>Clostridia</taxon>
        <taxon>Peptostreptococcales</taxon>
        <taxon>Filifactoraceae</taxon>
        <taxon>Peptoanaerobacter</taxon>
    </lineage>
</organism>
<dbReference type="Gene3D" id="1.20.120.680">
    <property type="entry name" value="Formiminotetrahydrofolate cyclodeaminase monomer, up-and-down helical bundle"/>
    <property type="match status" value="1"/>
</dbReference>
<accession>G9X3K3</accession>
<dbReference type="PROSITE" id="PS51257">
    <property type="entry name" value="PROKAR_LIPOPROTEIN"/>
    <property type="match status" value="1"/>
</dbReference>
<sequence>MNYKDIFDLILDENDFTVGGGSSSAMAGAMACGLIGMVANLSKGKEYGKTDEEYDTIIAKLNEYKAKFLQSCVEDNKAYLMIRDAYKLPKDTDEQKELRKAAIQNAGIEAAKVPLFNAQLNAKVNKIGTDLLDKSNPNCITDLQTGVDLSKVGIDAGIANVHANIPLIKDEKIANDFKAQLAQI</sequence>
<dbReference type="RefSeq" id="WP_009525195.1">
    <property type="nucleotide sequence ID" value="NZ_JH414550.1"/>
</dbReference>
<reference evidence="2 3" key="1">
    <citation type="submission" date="2011-08" db="EMBL/GenBank/DDBJ databases">
        <title>The Genome Sequence of Eubacteriaceae bacterium ACC19a.</title>
        <authorList>
            <consortium name="The Broad Institute Genome Sequencing Platform"/>
            <person name="Earl A."/>
            <person name="Ward D."/>
            <person name="Feldgarden M."/>
            <person name="Gevers D."/>
            <person name="Sizova M."/>
            <person name="Hazen A."/>
            <person name="Epstein S."/>
            <person name="Young S.K."/>
            <person name="Zeng Q."/>
            <person name="Gargeya S."/>
            <person name="Fitzgerald M."/>
            <person name="Haas B."/>
            <person name="Abouelleil A."/>
            <person name="Alvarado L."/>
            <person name="Arachchi H.M."/>
            <person name="Berlin A."/>
            <person name="Brown A."/>
            <person name="Chapman S.B."/>
            <person name="Chen Z."/>
            <person name="Dunbar C."/>
            <person name="Freedman E."/>
            <person name="Gearin G."/>
            <person name="Gellesch M."/>
            <person name="Goldberg J."/>
            <person name="Griggs A."/>
            <person name="Gujja S."/>
            <person name="Heiman D."/>
            <person name="Howarth C."/>
            <person name="Larson L."/>
            <person name="Lui A."/>
            <person name="MacDonald P.J.P."/>
            <person name="Montmayeur A."/>
            <person name="Murphy C."/>
            <person name="Neiman D."/>
            <person name="Pearson M."/>
            <person name="Priest M."/>
            <person name="Roberts A."/>
            <person name="Saif S."/>
            <person name="Shea T."/>
            <person name="Shenoy N."/>
            <person name="Sisk P."/>
            <person name="Stolte C."/>
            <person name="Sykes S."/>
            <person name="Wortman J."/>
            <person name="Nusbaum C."/>
            <person name="Birren B."/>
        </authorList>
    </citation>
    <scope>NUCLEOTIDE SEQUENCE [LARGE SCALE GENOMIC DNA]</scope>
    <source>
        <strain evidence="2 3">ACC19a</strain>
    </source>
</reference>
<evidence type="ECO:0000313" key="2">
    <source>
        <dbReference type="EMBL" id="EHL09968.1"/>
    </source>
</evidence>
<dbReference type="Proteomes" id="UP000006437">
    <property type="component" value="Unassembled WGS sequence"/>
</dbReference>
<dbReference type="SUPFAM" id="SSF101262">
    <property type="entry name" value="Methenyltetrahydrofolate cyclohydrolase-like"/>
    <property type="match status" value="1"/>
</dbReference>
<evidence type="ECO:0000259" key="1">
    <source>
        <dbReference type="Pfam" id="PF04961"/>
    </source>
</evidence>
<dbReference type="BioCyc" id="EBAC796937-HMP:GMGH-962-MONOMER"/>
<comment type="caution">
    <text evidence="2">The sequence shown here is derived from an EMBL/GenBank/DDBJ whole genome shotgun (WGS) entry which is preliminary data.</text>
</comment>
<dbReference type="AlphaFoldDB" id="G9X3K3"/>
<feature type="domain" description="Cyclodeaminase/cyclohydrolase" evidence="1">
    <location>
        <begin position="12"/>
        <end position="182"/>
    </location>
</feature>
<dbReference type="GO" id="GO:0003824">
    <property type="term" value="F:catalytic activity"/>
    <property type="evidence" value="ECO:0007669"/>
    <property type="project" value="InterPro"/>
</dbReference>
<dbReference type="PATRIC" id="fig|796937.3.peg.2198"/>
<dbReference type="Pfam" id="PF04961">
    <property type="entry name" value="FTCD_C"/>
    <property type="match status" value="1"/>
</dbReference>
<protein>
    <recommendedName>
        <fullName evidence="1">Cyclodeaminase/cyclohydrolase domain-containing protein</fullName>
    </recommendedName>
</protein>
<dbReference type="InterPro" id="IPR007044">
    <property type="entry name" value="Cyclodeamin/CycHdrlase"/>
</dbReference>
<evidence type="ECO:0000313" key="3">
    <source>
        <dbReference type="Proteomes" id="UP000006437"/>
    </source>
</evidence>
<dbReference type="EMBL" id="AFZE01000058">
    <property type="protein sequence ID" value="EHL09968.1"/>
    <property type="molecule type" value="Genomic_DNA"/>
</dbReference>
<dbReference type="HOGENOM" id="CLU_088419_1_0_9"/>
<gene>
    <name evidence="2" type="ORF">HMPREF9629_00960</name>
</gene>